<name>A0A6I6HJ90_VARPD</name>
<dbReference type="InterPro" id="IPR007685">
    <property type="entry name" value="RelA_SpoT"/>
</dbReference>
<protein>
    <recommendedName>
        <fullName evidence="1">RelA/SpoT domain-containing protein</fullName>
    </recommendedName>
</protein>
<organism evidence="2 3">
    <name type="scientific">Variovorax paradoxus</name>
    <dbReference type="NCBI Taxonomy" id="34073"/>
    <lineage>
        <taxon>Bacteria</taxon>
        <taxon>Pseudomonadati</taxon>
        <taxon>Pseudomonadota</taxon>
        <taxon>Betaproteobacteria</taxon>
        <taxon>Burkholderiales</taxon>
        <taxon>Comamonadaceae</taxon>
        <taxon>Variovorax</taxon>
    </lineage>
</organism>
<dbReference type="AlphaFoldDB" id="A0A6I6HJ90"/>
<dbReference type="InterPro" id="IPR043519">
    <property type="entry name" value="NT_sf"/>
</dbReference>
<dbReference type="Gene3D" id="3.30.460.10">
    <property type="entry name" value="Beta Polymerase, domain 2"/>
    <property type="match status" value="1"/>
</dbReference>
<reference evidence="2 3" key="1">
    <citation type="submission" date="2019-12" db="EMBL/GenBank/DDBJ databases">
        <title>Hybrid Genome Assemblies of two High G+C Isolates from Undergraduate Microbiology Courses.</title>
        <authorList>
            <person name="Ne Ville C.J."/>
            <person name="Enright D."/>
            <person name="Hernandez I."/>
            <person name="Dodsworth J."/>
            <person name="Orwin P.M."/>
        </authorList>
    </citation>
    <scope>NUCLEOTIDE SEQUENCE [LARGE SCALE GENOMIC DNA]</scope>
    <source>
        <strain evidence="2 3">CSUSB</strain>
    </source>
</reference>
<dbReference type="SMART" id="SM00954">
    <property type="entry name" value="RelA_SpoT"/>
    <property type="match status" value="1"/>
</dbReference>
<dbReference type="CDD" id="cd05399">
    <property type="entry name" value="NT_Rel-Spo_like"/>
    <property type="match status" value="1"/>
</dbReference>
<dbReference type="SUPFAM" id="SSF81301">
    <property type="entry name" value="Nucleotidyltransferase"/>
    <property type="match status" value="1"/>
</dbReference>
<dbReference type="Pfam" id="PF04607">
    <property type="entry name" value="RelA_SpoT"/>
    <property type="match status" value="1"/>
</dbReference>
<dbReference type="OrthoDB" id="9789634at2"/>
<dbReference type="PANTHER" id="PTHR41773:SF1">
    <property type="entry name" value="RELA_SPOT DOMAIN-CONTAINING PROTEIN"/>
    <property type="match status" value="1"/>
</dbReference>
<dbReference type="EMBL" id="CP046622">
    <property type="protein sequence ID" value="QGW82918.1"/>
    <property type="molecule type" value="Genomic_DNA"/>
</dbReference>
<dbReference type="GO" id="GO:0015969">
    <property type="term" value="P:guanosine tetraphosphate metabolic process"/>
    <property type="evidence" value="ECO:0007669"/>
    <property type="project" value="InterPro"/>
</dbReference>
<evidence type="ECO:0000259" key="1">
    <source>
        <dbReference type="SMART" id="SM00954"/>
    </source>
</evidence>
<dbReference type="RefSeq" id="WP_157614348.1">
    <property type="nucleotide sequence ID" value="NZ_CP046622.1"/>
</dbReference>
<proteinExistence type="predicted"/>
<gene>
    <name evidence="2" type="ORF">GOQ09_15640</name>
</gene>
<feature type="domain" description="RelA/SpoT" evidence="1">
    <location>
        <begin position="51"/>
        <end position="178"/>
    </location>
</feature>
<accession>A0A6I6HJ90</accession>
<dbReference type="Proteomes" id="UP000425817">
    <property type="component" value="Chromosome"/>
</dbReference>
<evidence type="ECO:0000313" key="2">
    <source>
        <dbReference type="EMBL" id="QGW82918.1"/>
    </source>
</evidence>
<sequence length="325" mass="36450">MTPASFGERLDALRPCLKEYGKYVIQTIMASLEATLTAEKYSQLIKVGPSFRVKDTLSAVEKIERKAYDDPVSQLTDVLGVRFVVLLDADIALVERAIVNCNAWTPRKDRSPLFEVHENPEVFDYQSTHFIVRANDDIKLGDFVVPRDTPCEIQIRTLVQHAYAEFVHDRVYKAGKEVPSNVRRLVARSMAMLESTDLIFSEAAEELACINLSLAEWSAHSAKVYATCGQLATAVSEAEAQLFFETFRDVLSGAHTSDVRRLFEVHSAKVIEAREEGNMFSHPFVVLVLWVLAHHDQIAADRWPLGKYRADLVTAASFLGIALPH</sequence>
<evidence type="ECO:0000313" key="3">
    <source>
        <dbReference type="Proteomes" id="UP000425817"/>
    </source>
</evidence>
<dbReference type="PANTHER" id="PTHR41773">
    <property type="entry name" value="GTP PYROPHOSPHATASE-RELATED"/>
    <property type="match status" value="1"/>
</dbReference>